<evidence type="ECO:0000256" key="3">
    <source>
        <dbReference type="ARBA" id="ARBA00022452"/>
    </source>
</evidence>
<feature type="domain" description="TonB-dependent receptor plug" evidence="12">
    <location>
        <begin position="144"/>
        <end position="270"/>
    </location>
</feature>
<feature type="transmembrane region" description="Helical" evidence="10">
    <location>
        <begin position="29"/>
        <end position="50"/>
    </location>
</feature>
<dbReference type="PROSITE" id="PS52016">
    <property type="entry name" value="TONB_DEPENDENT_REC_3"/>
    <property type="match status" value="1"/>
</dbReference>
<evidence type="ECO:0000256" key="7">
    <source>
        <dbReference type="ARBA" id="ARBA00023237"/>
    </source>
</evidence>
<dbReference type="Pfam" id="PF13715">
    <property type="entry name" value="CarbopepD_reg_2"/>
    <property type="match status" value="1"/>
</dbReference>
<keyword evidence="13" id="KW-0675">Receptor</keyword>
<keyword evidence="6 8" id="KW-0472">Membrane</keyword>
<evidence type="ECO:0000256" key="2">
    <source>
        <dbReference type="ARBA" id="ARBA00022448"/>
    </source>
</evidence>
<dbReference type="InterPro" id="IPR039426">
    <property type="entry name" value="TonB-dep_rcpt-like"/>
</dbReference>
<evidence type="ECO:0000256" key="5">
    <source>
        <dbReference type="ARBA" id="ARBA00023077"/>
    </source>
</evidence>
<dbReference type="SUPFAM" id="SSF56935">
    <property type="entry name" value="Porins"/>
    <property type="match status" value="1"/>
</dbReference>
<keyword evidence="3 8" id="KW-1134">Transmembrane beta strand</keyword>
<evidence type="ECO:0000259" key="12">
    <source>
        <dbReference type="Pfam" id="PF07715"/>
    </source>
</evidence>
<dbReference type="InterPro" id="IPR023996">
    <property type="entry name" value="TonB-dep_OMP_SusC/RagA"/>
</dbReference>
<dbReference type="Gene3D" id="2.40.170.20">
    <property type="entry name" value="TonB-dependent receptor, beta-barrel domain"/>
    <property type="match status" value="1"/>
</dbReference>
<name>A0A0E4A0N8_9BACT</name>
<organism evidence="13 14">
    <name type="scientific">Spirosoma radiotolerans</name>
    <dbReference type="NCBI Taxonomy" id="1379870"/>
    <lineage>
        <taxon>Bacteria</taxon>
        <taxon>Pseudomonadati</taxon>
        <taxon>Bacteroidota</taxon>
        <taxon>Cytophagia</taxon>
        <taxon>Cytophagales</taxon>
        <taxon>Cytophagaceae</taxon>
        <taxon>Spirosoma</taxon>
    </lineage>
</organism>
<evidence type="ECO:0000256" key="10">
    <source>
        <dbReference type="SAM" id="Phobius"/>
    </source>
</evidence>
<evidence type="ECO:0000259" key="11">
    <source>
        <dbReference type="Pfam" id="PF00593"/>
    </source>
</evidence>
<sequence>MDKSYKLSHFGGNVGQVGIGQPQASNQKAFFSFLTMLVMILLLGNTSAWAQGRTVTGKVSDPTGFGLPGVSVQIKGTTRGTNTNAEGVYTLSDVPENATIILSFIGYTTQEVAVGNRATVDVKLVDDTKALQEVVVIGYGTQKAKDVTGSVATLGPKDFNKGVISSPEQLLQGRVAGVQITPASGEPGAANNIQIRGAVSLRGGNTPLYVVDGVPLDGGDFSSGTPDFGTGTTTARNPLSFLNPSDIENISVLKDASAAAIYGARGANGVVLITTRKGKAGAPQFNFSASAAVSTSLKKYNLLSPTDFLAGVKAAGGDPTLSTVNAGASTNWQDQILRTGVSQIYNASFGGGTNDTRYLFSLGYQDQQGLVKGTGQKRITGRINASQDLFNKKVTIAVNATTSSVTDQYALTGNQAGALGNLFGAMIKANPTYPVFANSSDTASYYQLAGGSYRNPRAMLDYYHDKGVTNRTLANVSATWTIMDGLSVRANFGVDNSTSTRTTTIDSRLNGQFNVPLGSVTNPVYADPNTGLGGAAYINNLNRLSKLVEYTVNYNKNVGPGVLEAVAGFAYQTFGTRTSYIAASRFPFNESVIDYADNIGSANTLTGTAIGGGSTRNQNDLQSYFGRANYNLKEKYLLTATVRVDGSSRFGINNKYGTFPSVAAAWRLSQESFVPKNIFDDLKLRANYGIVGNQDFTGGASKIIYTYNNTGAQVQQNNPNPDLKWEQNTTTGVGIDFSVLKGRLAGSIDYYHRAGSNTLLQVFYAQPAPVNYKWINLPGEIVSKGIELNLTYQVVQKQQFGWEALFNLTTVDVKAQNIATDQAVGAISGQGLSGAYAERITSGYPPFAFFIPTFTGYDANGYATYADNSRANYQGSPFAKLRLGLTNNFTFGQWTASLFVNGQFGGKIYNNTANALFAKGALKNAGNVTYDVANSAENGLNPASVSTRFLEKSDYVRITNLTISRRFDLPQGGFAKSLSLSLTGQNLFIFTGYTGLNPDVNTVTFNGNGNGIPSLGIDYTPYPTPRTVTLGLNVGF</sequence>
<dbReference type="Proteomes" id="UP000033054">
    <property type="component" value="Chromosome"/>
</dbReference>
<evidence type="ECO:0000256" key="8">
    <source>
        <dbReference type="PROSITE-ProRule" id="PRU01360"/>
    </source>
</evidence>
<dbReference type="InterPro" id="IPR008969">
    <property type="entry name" value="CarboxyPept-like_regulatory"/>
</dbReference>
<dbReference type="InterPro" id="IPR036942">
    <property type="entry name" value="Beta-barrel_TonB_sf"/>
</dbReference>
<keyword evidence="2 8" id="KW-0813">Transport</keyword>
<dbReference type="HOGENOM" id="CLU_004317_0_2_10"/>
<dbReference type="STRING" id="1379870.SD10_28465"/>
<proteinExistence type="inferred from homology"/>
<comment type="subcellular location">
    <subcellularLocation>
        <location evidence="1 8">Cell outer membrane</location>
        <topology evidence="1 8">Multi-pass membrane protein</topology>
    </subcellularLocation>
</comment>
<dbReference type="PATRIC" id="fig|1379870.5.peg.6140"/>
<dbReference type="InterPro" id="IPR023997">
    <property type="entry name" value="TonB-dep_OMP_SusC/RagA_CS"/>
</dbReference>
<dbReference type="InterPro" id="IPR037066">
    <property type="entry name" value="Plug_dom_sf"/>
</dbReference>
<evidence type="ECO:0000313" key="14">
    <source>
        <dbReference type="Proteomes" id="UP000033054"/>
    </source>
</evidence>
<evidence type="ECO:0000256" key="4">
    <source>
        <dbReference type="ARBA" id="ARBA00022692"/>
    </source>
</evidence>
<keyword evidence="7 8" id="KW-0998">Cell outer membrane</keyword>
<dbReference type="KEGG" id="srd:SD10_28465"/>
<keyword evidence="10" id="KW-1133">Transmembrane helix</keyword>
<evidence type="ECO:0000256" key="6">
    <source>
        <dbReference type="ARBA" id="ARBA00023136"/>
    </source>
</evidence>
<dbReference type="Gene3D" id="2.60.40.1120">
    <property type="entry name" value="Carboxypeptidase-like, regulatory domain"/>
    <property type="match status" value="1"/>
</dbReference>
<dbReference type="NCBIfam" id="TIGR04056">
    <property type="entry name" value="OMP_RagA_SusC"/>
    <property type="match status" value="1"/>
</dbReference>
<evidence type="ECO:0000313" key="13">
    <source>
        <dbReference type="EMBL" id="AKD58243.1"/>
    </source>
</evidence>
<dbReference type="InterPro" id="IPR012910">
    <property type="entry name" value="Plug_dom"/>
</dbReference>
<keyword evidence="14" id="KW-1185">Reference proteome</keyword>
<evidence type="ECO:0000256" key="1">
    <source>
        <dbReference type="ARBA" id="ARBA00004571"/>
    </source>
</evidence>
<evidence type="ECO:0000256" key="9">
    <source>
        <dbReference type="RuleBase" id="RU003357"/>
    </source>
</evidence>
<dbReference type="Pfam" id="PF00593">
    <property type="entry name" value="TonB_dep_Rec_b-barrel"/>
    <property type="match status" value="1"/>
</dbReference>
<dbReference type="GO" id="GO:0009279">
    <property type="term" value="C:cell outer membrane"/>
    <property type="evidence" value="ECO:0007669"/>
    <property type="project" value="UniProtKB-SubCell"/>
</dbReference>
<dbReference type="Pfam" id="PF07715">
    <property type="entry name" value="Plug"/>
    <property type="match status" value="1"/>
</dbReference>
<dbReference type="Gene3D" id="2.170.130.10">
    <property type="entry name" value="TonB-dependent receptor, plug domain"/>
    <property type="match status" value="1"/>
</dbReference>
<dbReference type="FunFam" id="2.170.130.10:FF:000008">
    <property type="entry name" value="SusC/RagA family TonB-linked outer membrane protein"/>
    <property type="match status" value="1"/>
</dbReference>
<dbReference type="InterPro" id="IPR000531">
    <property type="entry name" value="Beta-barrel_TonB"/>
</dbReference>
<reference evidence="13 14" key="1">
    <citation type="journal article" date="2014" name="Curr. Microbiol.">
        <title>Spirosoma radiotolerans sp. nov., a gamma-radiation-resistant bacterium isolated from gamma ray-irradiated soil.</title>
        <authorList>
            <person name="Lee J.J."/>
            <person name="Srinivasan S."/>
            <person name="Lim S."/>
            <person name="Joe M."/>
            <person name="Im S."/>
            <person name="Bae S.I."/>
            <person name="Park K.R."/>
            <person name="Han J.H."/>
            <person name="Park S.H."/>
            <person name="Joo B.M."/>
            <person name="Park S.J."/>
            <person name="Kim M.K."/>
        </authorList>
    </citation>
    <scope>NUCLEOTIDE SEQUENCE [LARGE SCALE GENOMIC DNA]</scope>
    <source>
        <strain evidence="13 14">DG5A</strain>
    </source>
</reference>
<keyword evidence="4 8" id="KW-0812">Transmembrane</keyword>
<comment type="similarity">
    <text evidence="8 9">Belongs to the TonB-dependent receptor family.</text>
</comment>
<feature type="domain" description="TonB-dependent receptor-like beta-barrel" evidence="11">
    <location>
        <begin position="439"/>
        <end position="987"/>
    </location>
</feature>
<dbReference type="SUPFAM" id="SSF49464">
    <property type="entry name" value="Carboxypeptidase regulatory domain-like"/>
    <property type="match status" value="1"/>
</dbReference>
<dbReference type="EMBL" id="CP010429">
    <property type="protein sequence ID" value="AKD58243.1"/>
    <property type="molecule type" value="Genomic_DNA"/>
</dbReference>
<keyword evidence="5 9" id="KW-0798">TonB box</keyword>
<accession>A0A0E4A0N8</accession>
<protein>
    <submittedName>
        <fullName evidence="13">TonB-dependent receptor</fullName>
    </submittedName>
</protein>
<dbReference type="NCBIfam" id="TIGR04057">
    <property type="entry name" value="SusC_RagA_signa"/>
    <property type="match status" value="1"/>
</dbReference>
<dbReference type="AlphaFoldDB" id="A0A0E4A0N8"/>
<gene>
    <name evidence="13" type="ORF">SD10_28465</name>
</gene>